<evidence type="ECO:0000313" key="2">
    <source>
        <dbReference type="EMBL" id="MFC0672698.1"/>
    </source>
</evidence>
<feature type="transmembrane region" description="Helical" evidence="1">
    <location>
        <begin position="28"/>
        <end position="46"/>
    </location>
</feature>
<dbReference type="RefSeq" id="WP_376977694.1">
    <property type="nucleotide sequence ID" value="NZ_JBHLSV010000002.1"/>
</dbReference>
<evidence type="ECO:0008006" key="4">
    <source>
        <dbReference type="Google" id="ProtNLM"/>
    </source>
</evidence>
<keyword evidence="1" id="KW-1133">Transmembrane helix</keyword>
<feature type="transmembrane region" description="Helical" evidence="1">
    <location>
        <begin position="169"/>
        <end position="189"/>
    </location>
</feature>
<proteinExistence type="predicted"/>
<reference evidence="2 3" key="1">
    <citation type="submission" date="2024-09" db="EMBL/GenBank/DDBJ databases">
        <authorList>
            <person name="Sun Q."/>
            <person name="Mori K."/>
        </authorList>
    </citation>
    <scope>NUCLEOTIDE SEQUENCE [LARGE SCALE GENOMIC DNA]</scope>
    <source>
        <strain evidence="2 3">CICC 10874</strain>
    </source>
</reference>
<keyword evidence="1" id="KW-0472">Membrane</keyword>
<gene>
    <name evidence="2" type="ORF">ACFFF6_01875</name>
</gene>
<feature type="transmembrane region" description="Helical" evidence="1">
    <location>
        <begin position="320"/>
        <end position="341"/>
    </location>
</feature>
<protein>
    <recommendedName>
        <fullName evidence="4">TIGR00374 family protein</fullName>
    </recommendedName>
</protein>
<dbReference type="EMBL" id="JBHLSV010000002">
    <property type="protein sequence ID" value="MFC0672698.1"/>
    <property type="molecule type" value="Genomic_DNA"/>
</dbReference>
<dbReference type="Proteomes" id="UP001589793">
    <property type="component" value="Unassembled WGS sequence"/>
</dbReference>
<name>A0ABV6R9P8_9MICO</name>
<comment type="caution">
    <text evidence="2">The sequence shown here is derived from an EMBL/GenBank/DDBJ whole genome shotgun (WGS) entry which is preliminary data.</text>
</comment>
<feature type="transmembrane region" description="Helical" evidence="1">
    <location>
        <begin position="132"/>
        <end position="157"/>
    </location>
</feature>
<feature type="transmembrane region" description="Helical" evidence="1">
    <location>
        <begin position="66"/>
        <end position="87"/>
    </location>
</feature>
<accession>A0ABV6R9P8</accession>
<keyword evidence="1" id="KW-0812">Transmembrane</keyword>
<feature type="transmembrane region" description="Helical" evidence="1">
    <location>
        <begin position="242"/>
        <end position="262"/>
    </location>
</feature>
<sequence length="353" mass="37439">MSARASAALPQPEAAVARTGRRSWQSRILLLAVAVFVVVMVVRLHGRIDLHQVTGALGRLPWWSPVVLIGLLVVRQVLNAAPLAIFLPGAGLYRSTINDLSAATTSAFAPPPSDMVLRVAMFRTWGMDPNQALAATTMNAITFFIGRFSAPILGFALLPLLHVPPGLRLLDAVSIAIAALLVAGVLLVVRGQGWAAAVGRGAGRAVRLVRRRTDPEAWARTMQEFQGNLSEGAERRFPQAMLATYGVLVVDLLIFTASLRMLGVGAGEAPLVEVAAAYLFAYPLTMFPAQGLGVMDSAMLGSLAQTAGPGTVEPSIAAAIVWRTVTVAGPFALGLIAMLLWRRDAARRGRTGR</sequence>
<organism evidence="2 3">
    <name type="scientific">Brachybacterium hainanense</name>
    <dbReference type="NCBI Taxonomy" id="1541174"/>
    <lineage>
        <taxon>Bacteria</taxon>
        <taxon>Bacillati</taxon>
        <taxon>Actinomycetota</taxon>
        <taxon>Actinomycetes</taxon>
        <taxon>Micrococcales</taxon>
        <taxon>Dermabacteraceae</taxon>
        <taxon>Brachybacterium</taxon>
    </lineage>
</organism>
<evidence type="ECO:0000313" key="3">
    <source>
        <dbReference type="Proteomes" id="UP001589793"/>
    </source>
</evidence>
<keyword evidence="3" id="KW-1185">Reference proteome</keyword>
<evidence type="ECO:0000256" key="1">
    <source>
        <dbReference type="SAM" id="Phobius"/>
    </source>
</evidence>